<protein>
    <submittedName>
        <fullName evidence="2">Uncharacterized protein</fullName>
    </submittedName>
</protein>
<gene>
    <name evidence="2" type="ORF">EVAR_83962_1</name>
</gene>
<organism evidence="2 3">
    <name type="scientific">Eumeta variegata</name>
    <name type="common">Bagworm moth</name>
    <name type="synonym">Eumeta japonica</name>
    <dbReference type="NCBI Taxonomy" id="151549"/>
    <lineage>
        <taxon>Eukaryota</taxon>
        <taxon>Metazoa</taxon>
        <taxon>Ecdysozoa</taxon>
        <taxon>Arthropoda</taxon>
        <taxon>Hexapoda</taxon>
        <taxon>Insecta</taxon>
        <taxon>Pterygota</taxon>
        <taxon>Neoptera</taxon>
        <taxon>Endopterygota</taxon>
        <taxon>Lepidoptera</taxon>
        <taxon>Glossata</taxon>
        <taxon>Ditrysia</taxon>
        <taxon>Tineoidea</taxon>
        <taxon>Psychidae</taxon>
        <taxon>Oiketicinae</taxon>
        <taxon>Eumeta</taxon>
    </lineage>
</organism>
<dbReference type="OrthoDB" id="6620016at2759"/>
<evidence type="ECO:0000313" key="2">
    <source>
        <dbReference type="EMBL" id="GBP40272.1"/>
    </source>
</evidence>
<dbReference type="Proteomes" id="UP000299102">
    <property type="component" value="Unassembled WGS sequence"/>
</dbReference>
<comment type="caution">
    <text evidence="2">The sequence shown here is derived from an EMBL/GenBank/DDBJ whole genome shotgun (WGS) entry which is preliminary data.</text>
</comment>
<dbReference type="AlphaFoldDB" id="A0A4C1VPD6"/>
<proteinExistence type="predicted"/>
<evidence type="ECO:0000313" key="3">
    <source>
        <dbReference type="Proteomes" id="UP000299102"/>
    </source>
</evidence>
<name>A0A4C1VPD6_EUMVA</name>
<dbReference type="EMBL" id="BGZK01000379">
    <property type="protein sequence ID" value="GBP40272.1"/>
    <property type="molecule type" value="Genomic_DNA"/>
</dbReference>
<feature type="coiled-coil region" evidence="1">
    <location>
        <begin position="64"/>
        <end position="102"/>
    </location>
</feature>
<sequence length="109" mass="12793">MENPIHARCSSACVSDWSTTDWFEIQWLFNLFMERLEAMDARFKAEKQRHSLVLQRAETSANINVDLRKEYETQLALFKELREKYDQRVQVLTAENERLKEALKGGPSG</sequence>
<keyword evidence="3" id="KW-1185">Reference proteome</keyword>
<evidence type="ECO:0000256" key="1">
    <source>
        <dbReference type="SAM" id="Coils"/>
    </source>
</evidence>
<reference evidence="2 3" key="1">
    <citation type="journal article" date="2019" name="Commun. Biol.">
        <title>The bagworm genome reveals a unique fibroin gene that provides high tensile strength.</title>
        <authorList>
            <person name="Kono N."/>
            <person name="Nakamura H."/>
            <person name="Ohtoshi R."/>
            <person name="Tomita M."/>
            <person name="Numata K."/>
            <person name="Arakawa K."/>
        </authorList>
    </citation>
    <scope>NUCLEOTIDE SEQUENCE [LARGE SCALE GENOMIC DNA]</scope>
</reference>
<keyword evidence="1" id="KW-0175">Coiled coil</keyword>
<accession>A0A4C1VPD6</accession>